<name>A0A0D2VWP8_CAPO3</name>
<feature type="region of interest" description="Disordered" evidence="1">
    <location>
        <begin position="33"/>
        <end position="135"/>
    </location>
</feature>
<dbReference type="AlphaFoldDB" id="A0A0D2VWP8"/>
<reference evidence="3" key="1">
    <citation type="submission" date="2011-02" db="EMBL/GenBank/DDBJ databases">
        <title>The Genome Sequence of Capsaspora owczarzaki ATCC 30864.</title>
        <authorList>
            <person name="Russ C."/>
            <person name="Cuomo C."/>
            <person name="Burger G."/>
            <person name="Gray M.W."/>
            <person name="Holland P.W.H."/>
            <person name="King N."/>
            <person name="Lang F.B.F."/>
            <person name="Roger A.J."/>
            <person name="Ruiz-Trillo I."/>
            <person name="Young S.K."/>
            <person name="Zeng Q."/>
            <person name="Gargeya S."/>
            <person name="Alvarado L."/>
            <person name="Berlin A."/>
            <person name="Chapman S.B."/>
            <person name="Chen Z."/>
            <person name="Freedman E."/>
            <person name="Gellesch M."/>
            <person name="Goldberg J."/>
            <person name="Griggs A."/>
            <person name="Gujja S."/>
            <person name="Heilman E."/>
            <person name="Heiman D."/>
            <person name="Howarth C."/>
            <person name="Mehta T."/>
            <person name="Neiman D."/>
            <person name="Pearson M."/>
            <person name="Roberts A."/>
            <person name="Saif S."/>
            <person name="Shea T."/>
            <person name="Shenoy N."/>
            <person name="Sisk P."/>
            <person name="Stolte C."/>
            <person name="Sykes S."/>
            <person name="White J."/>
            <person name="Yandava C."/>
            <person name="Haas B."/>
            <person name="Nusbaum C."/>
            <person name="Birren B."/>
        </authorList>
    </citation>
    <scope>NUCLEOTIDE SEQUENCE</scope>
    <source>
        <strain evidence="3">ATCC 30864</strain>
    </source>
</reference>
<dbReference type="Proteomes" id="UP000008743">
    <property type="component" value="Unassembled WGS sequence"/>
</dbReference>
<feature type="compositionally biased region" description="Low complexity" evidence="1">
    <location>
        <begin position="62"/>
        <end position="74"/>
    </location>
</feature>
<dbReference type="RefSeq" id="XP_004345131.1">
    <property type="nucleotide sequence ID" value="XM_004345081.2"/>
</dbReference>
<dbReference type="EMBL" id="KE346370">
    <property type="protein sequence ID" value="KJE96007.1"/>
    <property type="molecule type" value="Genomic_DNA"/>
</dbReference>
<evidence type="ECO:0000313" key="2">
    <source>
        <dbReference type="EMBL" id="KJE96007.1"/>
    </source>
</evidence>
<dbReference type="InParanoid" id="A0A0D2VWP8"/>
<sequence length="572" mass="60080">MESRSAADWTLVGQGPTGSVAELAQVESLLARSSNDGAADAAQAGDNQTTTSTHSRHRSASDSDVVGASSVHPLPVSPVPEAAIMPPKSSGESAQSTALALSGGVASGKPEPASSVSATATTPATDAPPAERTTRHITILSIVSSVTEDAASETSAGLSRVEVHREHPLPLKLTPAAGTASASAGAGAAAPPAAHSSTHVLSYSWEIITAPFSAISSAIGALFALASRPAAKNNSATAVRAQALPAELSRSLSAYDSKGNAVDFAATDTRVIESSTSFENDGSTAITKAVVHTNAPYLGLTPSLTLVPRKTPETQPVAADLAAKRCLRSAAAAVLLTSTAAPSLPSVPLAKSIPVPFAEAAPFLATGDIILFHGAQSIFSETIELGSWSQFSHVGMVLTPPHFLALDQPAAGSILMFESGWDTEADVEDHKIKFGVSIVPFTADYVRSYTGRIYVRRLMDSATRQSYGSVHRDEMNRSLALIHQVVYNKPYDTDPMDFIRAELKLHYGNTRRTDMFFCSSFLAYVLYELNLLVMTKTNGWVLYTPKDFSSEVPTVVGLKDNVYLESEIELVA</sequence>
<dbReference type="PhylomeDB" id="A0A0D2VWP8"/>
<dbReference type="InterPro" id="IPR038765">
    <property type="entry name" value="Papain-like_cys_pep_sf"/>
</dbReference>
<feature type="compositionally biased region" description="Low complexity" evidence="1">
    <location>
        <begin position="35"/>
        <end position="53"/>
    </location>
</feature>
<feature type="compositionally biased region" description="Polar residues" evidence="1">
    <location>
        <begin position="90"/>
        <end position="99"/>
    </location>
</feature>
<keyword evidence="3" id="KW-1185">Reference proteome</keyword>
<feature type="compositionally biased region" description="Low complexity" evidence="1">
    <location>
        <begin position="110"/>
        <end position="131"/>
    </location>
</feature>
<evidence type="ECO:0000313" key="3">
    <source>
        <dbReference type="Proteomes" id="UP000008743"/>
    </source>
</evidence>
<proteinExistence type="predicted"/>
<accession>A0A0D2VWP8</accession>
<organism evidence="2 3">
    <name type="scientific">Capsaspora owczarzaki (strain ATCC 30864)</name>
    <dbReference type="NCBI Taxonomy" id="595528"/>
    <lineage>
        <taxon>Eukaryota</taxon>
        <taxon>Filasterea</taxon>
        <taxon>Capsaspora</taxon>
    </lineage>
</organism>
<gene>
    <name evidence="2" type="ORF">CAOG_006382</name>
</gene>
<evidence type="ECO:0000256" key="1">
    <source>
        <dbReference type="SAM" id="MobiDB-lite"/>
    </source>
</evidence>
<dbReference type="SUPFAM" id="SSF54001">
    <property type="entry name" value="Cysteine proteinases"/>
    <property type="match status" value="1"/>
</dbReference>
<protein>
    <submittedName>
        <fullName evidence="2">Uncharacterized protein</fullName>
    </submittedName>
</protein>
<dbReference type="Gene3D" id="3.90.1720.10">
    <property type="entry name" value="endopeptidase domain like (from Nostoc punctiforme)"/>
    <property type="match status" value="1"/>
</dbReference>